<reference evidence="13" key="1">
    <citation type="submission" date="2020-02" db="EMBL/GenBank/DDBJ databases">
        <authorList>
            <person name="Meier V. D."/>
        </authorList>
    </citation>
    <scope>NUCLEOTIDE SEQUENCE</scope>
    <source>
        <strain evidence="13">AVDCRST_MAG38</strain>
    </source>
</reference>
<evidence type="ECO:0000313" key="13">
    <source>
        <dbReference type="EMBL" id="CAA9478000.1"/>
    </source>
</evidence>
<evidence type="ECO:0000256" key="2">
    <source>
        <dbReference type="ARBA" id="ARBA00004429"/>
    </source>
</evidence>
<keyword evidence="7" id="KW-0997">Cell inner membrane</keyword>
<dbReference type="PANTHER" id="PTHR30070">
    <property type="entry name" value="HEME EXPORTER PROTEIN B"/>
    <property type="match status" value="1"/>
</dbReference>
<feature type="transmembrane region" description="Helical" evidence="12">
    <location>
        <begin position="21"/>
        <end position="41"/>
    </location>
</feature>
<keyword evidence="10 12" id="KW-1133">Transmembrane helix</keyword>
<dbReference type="GO" id="GO:0015232">
    <property type="term" value="F:heme transmembrane transporter activity"/>
    <property type="evidence" value="ECO:0007669"/>
    <property type="project" value="InterPro"/>
</dbReference>
<evidence type="ECO:0000256" key="3">
    <source>
        <dbReference type="ARBA" id="ARBA00010544"/>
    </source>
</evidence>
<dbReference type="GO" id="GO:0017004">
    <property type="term" value="P:cytochrome complex assembly"/>
    <property type="evidence" value="ECO:0007669"/>
    <property type="project" value="UniProtKB-KW"/>
</dbReference>
<gene>
    <name evidence="13" type="ORF">AVDCRST_MAG38-1860</name>
</gene>
<feature type="transmembrane region" description="Helical" evidence="12">
    <location>
        <begin position="132"/>
        <end position="155"/>
    </location>
</feature>
<evidence type="ECO:0000256" key="7">
    <source>
        <dbReference type="ARBA" id="ARBA00022519"/>
    </source>
</evidence>
<comment type="function">
    <text evidence="1">Required for the export of heme to the periplasm for the biogenesis of c-type cytochromes.</text>
</comment>
<dbReference type="AlphaFoldDB" id="A0A6J4RUI2"/>
<protein>
    <recommendedName>
        <fullName evidence="4">Heme exporter protein B</fullName>
    </recommendedName>
</protein>
<keyword evidence="5" id="KW-0813">Transport</keyword>
<evidence type="ECO:0000256" key="10">
    <source>
        <dbReference type="ARBA" id="ARBA00022989"/>
    </source>
</evidence>
<evidence type="ECO:0000256" key="4">
    <source>
        <dbReference type="ARBA" id="ARBA00016452"/>
    </source>
</evidence>
<evidence type="ECO:0000256" key="5">
    <source>
        <dbReference type="ARBA" id="ARBA00022448"/>
    </source>
</evidence>
<dbReference type="Pfam" id="PF03379">
    <property type="entry name" value="CcmB"/>
    <property type="match status" value="1"/>
</dbReference>
<keyword evidence="9" id="KW-0201">Cytochrome c-type biogenesis</keyword>
<comment type="subcellular location">
    <subcellularLocation>
        <location evidence="2">Cell inner membrane</location>
        <topology evidence="2">Multi-pass membrane protein</topology>
    </subcellularLocation>
</comment>
<feature type="transmembrane region" description="Helical" evidence="12">
    <location>
        <begin position="199"/>
        <end position="222"/>
    </location>
</feature>
<proteinExistence type="inferred from homology"/>
<evidence type="ECO:0000256" key="12">
    <source>
        <dbReference type="SAM" id="Phobius"/>
    </source>
</evidence>
<dbReference type="InterPro" id="IPR026031">
    <property type="entry name" value="Cyt_c_CcmB_bac"/>
</dbReference>
<evidence type="ECO:0000256" key="11">
    <source>
        <dbReference type="ARBA" id="ARBA00023136"/>
    </source>
</evidence>
<feature type="transmembrane region" description="Helical" evidence="12">
    <location>
        <begin position="53"/>
        <end position="72"/>
    </location>
</feature>
<dbReference type="EMBL" id="CADCVJ010000152">
    <property type="protein sequence ID" value="CAA9478000.1"/>
    <property type="molecule type" value="Genomic_DNA"/>
</dbReference>
<feature type="transmembrane region" description="Helical" evidence="12">
    <location>
        <begin position="93"/>
        <end position="120"/>
    </location>
</feature>
<keyword evidence="11 12" id="KW-0472">Membrane</keyword>
<keyword evidence="6" id="KW-1003">Cell membrane</keyword>
<evidence type="ECO:0000256" key="8">
    <source>
        <dbReference type="ARBA" id="ARBA00022692"/>
    </source>
</evidence>
<dbReference type="InterPro" id="IPR003544">
    <property type="entry name" value="Cyt_c_biogenesis_CcmB"/>
</dbReference>
<dbReference type="PRINTS" id="PR01414">
    <property type="entry name" value="CCMBBIOGNSIS"/>
</dbReference>
<dbReference type="PIRSF" id="PIRSF002764">
    <property type="entry name" value="CcmB"/>
    <property type="match status" value="1"/>
</dbReference>
<dbReference type="GO" id="GO:1903607">
    <property type="term" value="P:cytochrome c biosynthetic process"/>
    <property type="evidence" value="ECO:0007669"/>
    <property type="project" value="TreeGrafter"/>
</dbReference>
<evidence type="ECO:0000256" key="6">
    <source>
        <dbReference type="ARBA" id="ARBA00022475"/>
    </source>
</evidence>
<evidence type="ECO:0000256" key="1">
    <source>
        <dbReference type="ARBA" id="ARBA00002442"/>
    </source>
</evidence>
<name>A0A6J4RUI2_9ACTN</name>
<organism evidence="13">
    <name type="scientific">uncultured Solirubrobacteraceae bacterium</name>
    <dbReference type="NCBI Taxonomy" id="1162706"/>
    <lineage>
        <taxon>Bacteria</taxon>
        <taxon>Bacillati</taxon>
        <taxon>Actinomycetota</taxon>
        <taxon>Thermoleophilia</taxon>
        <taxon>Solirubrobacterales</taxon>
        <taxon>Solirubrobacteraceae</taxon>
        <taxon>environmental samples</taxon>
    </lineage>
</organism>
<sequence length="224" mass="23658">MRSAVAALVRKDLRLELRTRESVPAMLLFSLSTFVLFHFALDRDTLDGDLAAGVLWVTILFAAVLGINRLFVAEREEGGFDGFLLAPVDRSSLLVAKALVLFAFLVVVELAVVPAFALLLLGPPLTQALPSLIGVLLLADAGIAVVGTLVGALAVQTRARELIGPLLSLPMMVPLLTAAAQASAPLLVEGGAEAVPGRWLGVLGLYDVVFGLIAYAVFDFLLED</sequence>
<keyword evidence="8 12" id="KW-0812">Transmembrane</keyword>
<accession>A0A6J4RUI2</accession>
<feature type="transmembrane region" description="Helical" evidence="12">
    <location>
        <begin position="167"/>
        <end position="187"/>
    </location>
</feature>
<dbReference type="PANTHER" id="PTHR30070:SF1">
    <property type="entry name" value="CYTOCHROME C BIOGENESIS B-RELATED"/>
    <property type="match status" value="1"/>
</dbReference>
<evidence type="ECO:0000256" key="9">
    <source>
        <dbReference type="ARBA" id="ARBA00022748"/>
    </source>
</evidence>
<comment type="similarity">
    <text evidence="3">Belongs to the CcmB/CycW/HelB family.</text>
</comment>
<dbReference type="GO" id="GO:0005886">
    <property type="term" value="C:plasma membrane"/>
    <property type="evidence" value="ECO:0007669"/>
    <property type="project" value="UniProtKB-SubCell"/>
</dbReference>